<dbReference type="WBParaSite" id="DME_0000622401-mRNA-1">
    <property type="protein sequence ID" value="DME_0000622401-mRNA-1"/>
    <property type="gene ID" value="DME_0000622401"/>
</dbReference>
<dbReference type="Proteomes" id="UP000038040">
    <property type="component" value="Unplaced"/>
</dbReference>
<dbReference type="GO" id="GO:0005739">
    <property type="term" value="C:mitochondrion"/>
    <property type="evidence" value="ECO:0007669"/>
    <property type="project" value="TreeGrafter"/>
</dbReference>
<dbReference type="GO" id="GO:0008033">
    <property type="term" value="P:tRNA processing"/>
    <property type="evidence" value="ECO:0007669"/>
    <property type="project" value="UniProtKB-KW"/>
</dbReference>
<dbReference type="Gene3D" id="3.30.420.40">
    <property type="match status" value="2"/>
</dbReference>
<evidence type="ECO:0000313" key="8">
    <source>
        <dbReference type="EMBL" id="VDN51148.1"/>
    </source>
</evidence>
<reference evidence="8 10" key="2">
    <citation type="submission" date="2018-11" db="EMBL/GenBank/DDBJ databases">
        <authorList>
            <consortium name="Pathogen Informatics"/>
        </authorList>
    </citation>
    <scope>NUCLEOTIDE SEQUENCE [LARGE SCALE GENOMIC DNA]</scope>
</reference>
<dbReference type="PANTHER" id="PTHR11735">
    <property type="entry name" value="TRNA N6-ADENOSINE THREONYLCARBAMOYLTRANSFERASE"/>
    <property type="match status" value="1"/>
</dbReference>
<dbReference type="EC" id="2.3.1.234" evidence="1"/>
<keyword evidence="2" id="KW-0808">Transferase</keyword>
<reference evidence="11" key="1">
    <citation type="submission" date="2017-02" db="UniProtKB">
        <authorList>
            <consortium name="WormBaseParasite"/>
        </authorList>
    </citation>
    <scope>IDENTIFICATION</scope>
</reference>
<evidence type="ECO:0000256" key="2">
    <source>
        <dbReference type="ARBA" id="ARBA00022679"/>
    </source>
</evidence>
<dbReference type="STRING" id="318479.A0A0N4UFK3"/>
<evidence type="ECO:0000313" key="11">
    <source>
        <dbReference type="WBParaSite" id="DME_0000622401-mRNA-1"/>
    </source>
</evidence>
<keyword evidence="3" id="KW-0819">tRNA processing</keyword>
<organism evidence="9 11">
    <name type="scientific">Dracunculus medinensis</name>
    <name type="common">Guinea worm</name>
    <dbReference type="NCBI Taxonomy" id="318479"/>
    <lineage>
        <taxon>Eukaryota</taxon>
        <taxon>Metazoa</taxon>
        <taxon>Ecdysozoa</taxon>
        <taxon>Nematoda</taxon>
        <taxon>Chromadorea</taxon>
        <taxon>Rhabditida</taxon>
        <taxon>Spirurina</taxon>
        <taxon>Dracunculoidea</taxon>
        <taxon>Dracunculidae</taxon>
        <taxon>Dracunculus</taxon>
    </lineage>
</organism>
<dbReference type="Pfam" id="PF00814">
    <property type="entry name" value="TsaD"/>
    <property type="match status" value="1"/>
</dbReference>
<proteinExistence type="predicted"/>
<dbReference type="GO" id="GO:0061711">
    <property type="term" value="F:tRNA N(6)-L-threonylcarbamoyladenine synthase activity"/>
    <property type="evidence" value="ECO:0007669"/>
    <property type="project" value="UniProtKB-EC"/>
</dbReference>
<evidence type="ECO:0000313" key="10">
    <source>
        <dbReference type="Proteomes" id="UP000274756"/>
    </source>
</evidence>
<accession>A0A0N4UFK3</accession>
<sequence length="381" mass="42297">MLLNYVMLIISCDDTAVSVLSSDGNVLSTRNYANREAQARIGGICPYVSAAQHRKLIDKFVDECLVDCGKRLCDLDGVAVTTRPGLAIALAVGAEKAVRLSRKGHIPLIKVHHMQAHATVASLFHAAIKYPFVAVLISGGHSLIALVIGANQFKILIEANSSSPGECFDKIARQLPINDYYLKNFSGGAIIEQLAANSSHDGYSKYLINMPRSKDANFNFSSITNSYLQLLSKMKLDIDIKDFCAGVQFTVAAYLAKKLHHCMEFLYESDEIKTISKTEFIVLSGGVASNGYIRNALEKVATFYGHSLIVPPLHLCCDNAEMIAWNGIKLLQEKYILDYCPLDVNYCQRNRWNISSITPRKHLSLKSITSERLLFHFRRTT</sequence>
<evidence type="ECO:0000256" key="5">
    <source>
        <dbReference type="ARBA" id="ARBA00023315"/>
    </source>
</evidence>
<name>A0A0N4UFK3_DRAME</name>
<evidence type="ECO:0000313" key="9">
    <source>
        <dbReference type="Proteomes" id="UP000038040"/>
    </source>
</evidence>
<keyword evidence="4" id="KW-0479">Metal-binding</keyword>
<dbReference type="InterPro" id="IPR043129">
    <property type="entry name" value="ATPase_NBD"/>
</dbReference>
<dbReference type="OrthoDB" id="10259622at2759"/>
<protein>
    <recommendedName>
        <fullName evidence="1">N(6)-L-threonylcarbamoyladenine synthase</fullName>
        <ecNumber evidence="1">2.3.1.234</ecNumber>
    </recommendedName>
</protein>
<keyword evidence="5" id="KW-0012">Acyltransferase</keyword>
<keyword evidence="10" id="KW-1185">Reference proteome</keyword>
<dbReference type="AlphaFoldDB" id="A0A0N4UFK3"/>
<dbReference type="EMBL" id="UYYG01000014">
    <property type="protein sequence ID" value="VDN51148.1"/>
    <property type="molecule type" value="Genomic_DNA"/>
</dbReference>
<dbReference type="GO" id="GO:0046872">
    <property type="term" value="F:metal ion binding"/>
    <property type="evidence" value="ECO:0007669"/>
    <property type="project" value="UniProtKB-KW"/>
</dbReference>
<dbReference type="SUPFAM" id="SSF53067">
    <property type="entry name" value="Actin-like ATPase domain"/>
    <property type="match status" value="1"/>
</dbReference>
<feature type="domain" description="Gcp-like" evidence="7">
    <location>
        <begin position="26"/>
        <end position="325"/>
    </location>
</feature>
<gene>
    <name evidence="8" type="ORF">DME_LOCUS1121</name>
</gene>
<evidence type="ECO:0000256" key="3">
    <source>
        <dbReference type="ARBA" id="ARBA00022694"/>
    </source>
</evidence>
<dbReference type="PANTHER" id="PTHR11735:SF6">
    <property type="entry name" value="TRNA N6-ADENOSINE THREONYLCARBAMOYLTRANSFERASE, MITOCHONDRIAL"/>
    <property type="match status" value="1"/>
</dbReference>
<comment type="catalytic activity">
    <reaction evidence="6">
        <text>L-threonylcarbamoyladenylate + adenosine(37) in tRNA = N(6)-L-threonylcarbamoyladenosine(37) in tRNA + AMP + H(+)</text>
        <dbReference type="Rhea" id="RHEA:37059"/>
        <dbReference type="Rhea" id="RHEA-COMP:10162"/>
        <dbReference type="Rhea" id="RHEA-COMP:10163"/>
        <dbReference type="ChEBI" id="CHEBI:15378"/>
        <dbReference type="ChEBI" id="CHEBI:73682"/>
        <dbReference type="ChEBI" id="CHEBI:74411"/>
        <dbReference type="ChEBI" id="CHEBI:74418"/>
        <dbReference type="ChEBI" id="CHEBI:456215"/>
        <dbReference type="EC" id="2.3.1.234"/>
    </reaction>
</comment>
<dbReference type="InterPro" id="IPR000905">
    <property type="entry name" value="Gcp-like_dom"/>
</dbReference>
<evidence type="ECO:0000259" key="7">
    <source>
        <dbReference type="Pfam" id="PF00814"/>
    </source>
</evidence>
<evidence type="ECO:0000256" key="1">
    <source>
        <dbReference type="ARBA" id="ARBA00012156"/>
    </source>
</evidence>
<dbReference type="InterPro" id="IPR017861">
    <property type="entry name" value="KAE1/TsaD"/>
</dbReference>
<evidence type="ECO:0000256" key="4">
    <source>
        <dbReference type="ARBA" id="ARBA00022723"/>
    </source>
</evidence>
<evidence type="ECO:0000256" key="6">
    <source>
        <dbReference type="ARBA" id="ARBA00048117"/>
    </source>
</evidence>
<dbReference type="PRINTS" id="PR00789">
    <property type="entry name" value="OSIALOPTASE"/>
</dbReference>
<dbReference type="Proteomes" id="UP000274756">
    <property type="component" value="Unassembled WGS sequence"/>
</dbReference>